<evidence type="ECO:0000313" key="2">
    <source>
        <dbReference type="Proteomes" id="UP000010433"/>
    </source>
</evidence>
<dbReference type="RefSeq" id="WP_009162786.1">
    <property type="nucleotide sequence ID" value="NZ_KB291002.1"/>
</dbReference>
<proteinExistence type="predicted"/>
<gene>
    <name evidence="1" type="ORF">HMPREF9151_01476</name>
</gene>
<dbReference type="OrthoDB" id="1080645at2"/>
<dbReference type="STRING" id="1127699.HMPREF9151_01476"/>
<protein>
    <submittedName>
        <fullName evidence="1">Uncharacterized protein</fullName>
    </submittedName>
</protein>
<reference evidence="1 2" key="1">
    <citation type="submission" date="2012-05" db="EMBL/GenBank/DDBJ databases">
        <authorList>
            <person name="Weinstock G."/>
            <person name="Sodergren E."/>
            <person name="Lobos E.A."/>
            <person name="Fulton L."/>
            <person name="Fulton R."/>
            <person name="Courtney L."/>
            <person name="Fronick C."/>
            <person name="O'Laughlin M."/>
            <person name="Godfrey J."/>
            <person name="Wilson R.M."/>
            <person name="Miner T."/>
            <person name="Farmer C."/>
            <person name="Delehaunty K."/>
            <person name="Cordes M."/>
            <person name="Minx P."/>
            <person name="Tomlinson C."/>
            <person name="Chen J."/>
            <person name="Wollam A."/>
            <person name="Pepin K.H."/>
            <person name="Bhonagiri V."/>
            <person name="Zhang X."/>
            <person name="Suruliraj S."/>
            <person name="Warren W."/>
            <person name="Mitreva M."/>
            <person name="Mardis E.R."/>
            <person name="Wilson R.K."/>
        </authorList>
    </citation>
    <scope>NUCLEOTIDE SEQUENCE [LARGE SCALE GENOMIC DNA]</scope>
    <source>
        <strain evidence="1 2">F0055</strain>
    </source>
</reference>
<evidence type="ECO:0000313" key="1">
    <source>
        <dbReference type="EMBL" id="EKX99836.1"/>
    </source>
</evidence>
<dbReference type="Proteomes" id="UP000010433">
    <property type="component" value="Unassembled WGS sequence"/>
</dbReference>
<name>L1N9I6_9BACT</name>
<dbReference type="HOGENOM" id="CLU_182263_0_0_10"/>
<accession>L1N9I6</accession>
<comment type="caution">
    <text evidence="1">The sequence shown here is derived from an EMBL/GenBank/DDBJ whole genome shotgun (WGS) entry which is preliminary data.</text>
</comment>
<keyword evidence="2" id="KW-1185">Reference proteome</keyword>
<dbReference type="PATRIC" id="fig|1127699.3.peg.1359"/>
<dbReference type="EMBL" id="AMEP01000095">
    <property type="protein sequence ID" value="EKX99836.1"/>
    <property type="molecule type" value="Genomic_DNA"/>
</dbReference>
<sequence length="91" mass="10825">MKNELIQYPDYKSLVEIKARKEVLLEEIQKDDKKIKELWESLFYHEDFLSVSPTKRISGLLNTGASVIDGLILGWKLYRKFHGYSFFRGRR</sequence>
<dbReference type="AlphaFoldDB" id="L1N9I6"/>
<organism evidence="1 2">
    <name type="scientific">Hoylesella saccharolytica F0055</name>
    <dbReference type="NCBI Taxonomy" id="1127699"/>
    <lineage>
        <taxon>Bacteria</taxon>
        <taxon>Pseudomonadati</taxon>
        <taxon>Bacteroidota</taxon>
        <taxon>Bacteroidia</taxon>
        <taxon>Bacteroidales</taxon>
        <taxon>Prevotellaceae</taxon>
        <taxon>Hoylesella</taxon>
    </lineage>
</organism>